<keyword evidence="1" id="KW-1133">Transmembrane helix</keyword>
<feature type="transmembrane region" description="Helical" evidence="1">
    <location>
        <begin position="21"/>
        <end position="49"/>
    </location>
</feature>
<proteinExistence type="predicted"/>
<keyword evidence="1" id="KW-0472">Membrane</keyword>
<name>A0A9P6TF69_9BASI</name>
<dbReference type="AlphaFoldDB" id="A0A9P6TF69"/>
<organism evidence="2 3">
    <name type="scientific">Cronartium quercuum f. sp. fusiforme G11</name>
    <dbReference type="NCBI Taxonomy" id="708437"/>
    <lineage>
        <taxon>Eukaryota</taxon>
        <taxon>Fungi</taxon>
        <taxon>Dikarya</taxon>
        <taxon>Basidiomycota</taxon>
        <taxon>Pucciniomycotina</taxon>
        <taxon>Pucciniomycetes</taxon>
        <taxon>Pucciniales</taxon>
        <taxon>Coleosporiaceae</taxon>
        <taxon>Cronartium</taxon>
    </lineage>
</organism>
<accession>A0A9P6TF69</accession>
<evidence type="ECO:0000256" key="1">
    <source>
        <dbReference type="SAM" id="Phobius"/>
    </source>
</evidence>
<sequence>MISIVSIGKSNEMMIGEITRAATLFFDTVCCIFCLIGMIFCSFFFFFFWRGGGLLEVPYCYQGKYWRHKYFRFKKKEVVIFCFNTHGTIPNVAVRTTYMLS</sequence>
<evidence type="ECO:0000313" key="3">
    <source>
        <dbReference type="Proteomes" id="UP000886653"/>
    </source>
</evidence>
<reference evidence="2" key="1">
    <citation type="submission" date="2013-11" db="EMBL/GenBank/DDBJ databases">
        <title>Genome sequence of the fusiform rust pathogen reveals effectors for host alternation and coevolution with pine.</title>
        <authorList>
            <consortium name="DOE Joint Genome Institute"/>
            <person name="Smith K."/>
            <person name="Pendleton A."/>
            <person name="Kubisiak T."/>
            <person name="Anderson C."/>
            <person name="Salamov A."/>
            <person name="Aerts A."/>
            <person name="Riley R."/>
            <person name="Clum A."/>
            <person name="Lindquist E."/>
            <person name="Ence D."/>
            <person name="Campbell M."/>
            <person name="Kronenberg Z."/>
            <person name="Feau N."/>
            <person name="Dhillon B."/>
            <person name="Hamelin R."/>
            <person name="Burleigh J."/>
            <person name="Smith J."/>
            <person name="Yandell M."/>
            <person name="Nelson C."/>
            <person name="Grigoriev I."/>
            <person name="Davis J."/>
        </authorList>
    </citation>
    <scope>NUCLEOTIDE SEQUENCE</scope>
    <source>
        <strain evidence="2">G11</strain>
    </source>
</reference>
<keyword evidence="3" id="KW-1185">Reference proteome</keyword>
<dbReference type="EMBL" id="MU167222">
    <property type="protein sequence ID" value="KAG0150097.1"/>
    <property type="molecule type" value="Genomic_DNA"/>
</dbReference>
<comment type="caution">
    <text evidence="2">The sequence shown here is derived from an EMBL/GenBank/DDBJ whole genome shotgun (WGS) entry which is preliminary data.</text>
</comment>
<protein>
    <submittedName>
        <fullName evidence="2">Uncharacterized protein</fullName>
    </submittedName>
</protein>
<dbReference type="Proteomes" id="UP000886653">
    <property type="component" value="Unassembled WGS sequence"/>
</dbReference>
<gene>
    <name evidence="2" type="ORF">CROQUDRAFT_246821</name>
</gene>
<evidence type="ECO:0000313" key="2">
    <source>
        <dbReference type="EMBL" id="KAG0150097.1"/>
    </source>
</evidence>
<keyword evidence="1" id="KW-0812">Transmembrane</keyword>